<dbReference type="GO" id="GO:0045275">
    <property type="term" value="C:respiratory chain complex III"/>
    <property type="evidence" value="ECO:0007669"/>
    <property type="project" value="InterPro"/>
</dbReference>
<keyword evidence="10" id="KW-1185">Reference proteome</keyword>
<dbReference type="GO" id="GO:0006122">
    <property type="term" value="P:mitochondrial electron transport, ubiquinol to cytochrome c"/>
    <property type="evidence" value="ECO:0007669"/>
    <property type="project" value="InterPro"/>
</dbReference>
<dbReference type="RefSeq" id="XP_004340951.1">
    <property type="nucleotide sequence ID" value="XM_004340903.1"/>
</dbReference>
<organism evidence="9 10">
    <name type="scientific">Acanthamoeba castellanii (strain ATCC 30010 / Neff)</name>
    <dbReference type="NCBI Taxonomy" id="1257118"/>
    <lineage>
        <taxon>Eukaryota</taxon>
        <taxon>Amoebozoa</taxon>
        <taxon>Discosea</taxon>
        <taxon>Longamoebia</taxon>
        <taxon>Centramoebida</taxon>
        <taxon>Acanthamoebidae</taxon>
        <taxon>Acanthamoeba</taxon>
    </lineage>
</organism>
<comment type="subcellular location">
    <subcellularLocation>
        <location evidence="1">Mitochondrion inner membrane</location>
        <topology evidence="1">Peripheral membrane protein</topology>
        <orientation evidence="1">Matrix side</orientation>
    </subcellularLocation>
</comment>
<dbReference type="STRING" id="1257118.L8H0Y7"/>
<evidence type="ECO:0000256" key="1">
    <source>
        <dbReference type="ARBA" id="ARBA00004443"/>
    </source>
</evidence>
<keyword evidence="6" id="KW-0249">Electron transport</keyword>
<name>L8H0Y7_ACACF</name>
<dbReference type="VEuPathDB" id="AmoebaDB:ACA1_037460"/>
<dbReference type="Gene3D" id="1.10.1090.10">
    <property type="entry name" value="Cytochrome b-c1 complex subunit 7"/>
    <property type="match status" value="1"/>
</dbReference>
<evidence type="ECO:0000256" key="6">
    <source>
        <dbReference type="ARBA" id="ARBA00022982"/>
    </source>
</evidence>
<dbReference type="PANTHER" id="PTHR12022:SF0">
    <property type="entry name" value="CYTOCHROME B-C1 COMPLEX SUBUNIT 7"/>
    <property type="match status" value="1"/>
</dbReference>
<dbReference type="InterPro" id="IPR003197">
    <property type="entry name" value="QCR7"/>
</dbReference>
<evidence type="ECO:0000256" key="2">
    <source>
        <dbReference type="ARBA" id="ARBA00008554"/>
    </source>
</evidence>
<keyword evidence="4" id="KW-0679">Respiratory chain</keyword>
<keyword evidence="5" id="KW-0999">Mitochondrion inner membrane</keyword>
<evidence type="ECO:0000256" key="4">
    <source>
        <dbReference type="ARBA" id="ARBA00022660"/>
    </source>
</evidence>
<dbReference type="GeneID" id="14919661"/>
<dbReference type="OMA" id="PLAQWYT"/>
<dbReference type="InterPro" id="IPR036544">
    <property type="entry name" value="QCR7_sf"/>
</dbReference>
<dbReference type="Proteomes" id="UP000011083">
    <property type="component" value="Unassembled WGS sequence"/>
</dbReference>
<dbReference type="GO" id="GO:0005743">
    <property type="term" value="C:mitochondrial inner membrane"/>
    <property type="evidence" value="ECO:0007669"/>
    <property type="project" value="UniProtKB-SubCell"/>
</dbReference>
<evidence type="ECO:0000313" key="10">
    <source>
        <dbReference type="Proteomes" id="UP000011083"/>
    </source>
</evidence>
<reference evidence="9 10" key="1">
    <citation type="journal article" date="2013" name="Genome Biol.">
        <title>Genome of Acanthamoeba castellanii highlights extensive lateral gene transfer and early evolution of tyrosine kinase signaling.</title>
        <authorList>
            <person name="Clarke M."/>
            <person name="Lohan A.J."/>
            <person name="Liu B."/>
            <person name="Lagkouvardos I."/>
            <person name="Roy S."/>
            <person name="Zafar N."/>
            <person name="Bertelli C."/>
            <person name="Schilde C."/>
            <person name="Kianianmomeni A."/>
            <person name="Burglin T.R."/>
            <person name="Frech C."/>
            <person name="Turcotte B."/>
            <person name="Kopec K.O."/>
            <person name="Synnott J.M."/>
            <person name="Choo C."/>
            <person name="Paponov I."/>
            <person name="Finkler A."/>
            <person name="Soon Heng Tan C."/>
            <person name="Hutchins A.P."/>
            <person name="Weinmeier T."/>
            <person name="Rattei T."/>
            <person name="Chu J.S."/>
            <person name="Gimenez G."/>
            <person name="Irimia M."/>
            <person name="Rigden D.J."/>
            <person name="Fitzpatrick D.A."/>
            <person name="Lorenzo-Morales J."/>
            <person name="Bateman A."/>
            <person name="Chiu C.H."/>
            <person name="Tang P."/>
            <person name="Hegemann P."/>
            <person name="Fromm H."/>
            <person name="Raoult D."/>
            <person name="Greub G."/>
            <person name="Miranda-Saavedra D."/>
            <person name="Chen N."/>
            <person name="Nash P."/>
            <person name="Ginger M.L."/>
            <person name="Horn M."/>
            <person name="Schaap P."/>
            <person name="Caler L."/>
            <person name="Loftus B."/>
        </authorList>
    </citation>
    <scope>NUCLEOTIDE SEQUENCE [LARGE SCALE GENOMIC DNA]</scope>
    <source>
        <strain evidence="9 10">Neff</strain>
    </source>
</reference>
<dbReference type="Pfam" id="PF02271">
    <property type="entry name" value="UCR_14kD"/>
    <property type="match status" value="1"/>
</dbReference>
<evidence type="ECO:0000313" key="9">
    <source>
        <dbReference type="EMBL" id="ELR18892.1"/>
    </source>
</evidence>
<dbReference type="KEGG" id="acan:ACA1_037460"/>
<keyword evidence="8" id="KW-0472">Membrane</keyword>
<evidence type="ECO:0000256" key="3">
    <source>
        <dbReference type="ARBA" id="ARBA00022448"/>
    </source>
</evidence>
<proteinExistence type="inferred from homology"/>
<dbReference type="AlphaFoldDB" id="L8H0Y7"/>
<evidence type="ECO:0000256" key="7">
    <source>
        <dbReference type="ARBA" id="ARBA00023128"/>
    </source>
</evidence>
<dbReference type="OrthoDB" id="425749at2759"/>
<evidence type="ECO:0000256" key="5">
    <source>
        <dbReference type="ARBA" id="ARBA00022792"/>
    </source>
</evidence>
<accession>L8H0Y7</accession>
<protein>
    <submittedName>
        <fullName evidence="9">Ubiquinolcytochrome c reductase complex 14 kDa protein</fullName>
    </submittedName>
</protein>
<keyword evidence="7" id="KW-0496">Mitochondrion</keyword>
<dbReference type="SUPFAM" id="SSF81524">
    <property type="entry name" value="14 kDa protein of cytochrome bc1 complex (Ubiquinol-cytochrome c reductase)"/>
    <property type="match status" value="1"/>
</dbReference>
<evidence type="ECO:0000256" key="8">
    <source>
        <dbReference type="ARBA" id="ARBA00023136"/>
    </source>
</evidence>
<comment type="similarity">
    <text evidence="2">Belongs to the UQCRB/QCR7 family.</text>
</comment>
<dbReference type="EMBL" id="KB007940">
    <property type="protein sequence ID" value="ELR18892.1"/>
    <property type="molecule type" value="Genomic_DNA"/>
</dbReference>
<gene>
    <name evidence="9" type="ORF">ACA1_037460</name>
</gene>
<keyword evidence="3" id="KW-0813">Transport</keyword>
<dbReference type="PANTHER" id="PTHR12022">
    <property type="entry name" value="UBIQUINOL-CYTOCHROME C REDUCTASE COMPLEX 14 KD PROTEIN"/>
    <property type="match status" value="1"/>
</dbReference>
<sequence length="122" mass="14346">MAARKGSSGFLSRISSSFKPVSGYQAYGLRLEDFYNAENPEIQEVLRRLPNKTKEERDLRIRRGHELHLKGTTLPESSWTTPEEDGQTYMEPYMSEVVQEIEERKDFRADFLLPVEKRHKRK</sequence>